<reference evidence="1 2" key="1">
    <citation type="submission" date="2023-02" db="EMBL/GenBank/DDBJ databases">
        <title>Genome sequence of Lentisphaera profundi SAORIC-696.</title>
        <authorList>
            <person name="Kim e."/>
            <person name="Cho J.-C."/>
            <person name="Choi A."/>
            <person name="Kang I."/>
        </authorList>
    </citation>
    <scope>NUCLEOTIDE SEQUENCE [LARGE SCALE GENOMIC DNA]</scope>
    <source>
        <strain evidence="1 2">SAORIC-696</strain>
    </source>
</reference>
<sequence>MKKTFLFLTGVALLFSCKSTEETEVLVEQSEAPVEQVAKVEPTGFLTSYVNIKKNKKDQLSRRYVSKSAQTQKFKQIEFNPKFTSYDSLVKGDREQLNLRYVSKNVQWHKYKHLNSSSKCNTY</sequence>
<keyword evidence="2" id="KW-1185">Reference proteome</keyword>
<evidence type="ECO:0000313" key="2">
    <source>
        <dbReference type="Proteomes" id="UP001214250"/>
    </source>
</evidence>
<evidence type="ECO:0000313" key="1">
    <source>
        <dbReference type="EMBL" id="WDE96228.1"/>
    </source>
</evidence>
<dbReference type="Proteomes" id="UP001214250">
    <property type="component" value="Chromosome 1"/>
</dbReference>
<name>A0ABY7VPY3_9BACT</name>
<dbReference type="PROSITE" id="PS51257">
    <property type="entry name" value="PROKAR_LIPOPROTEIN"/>
    <property type="match status" value="1"/>
</dbReference>
<dbReference type="EMBL" id="CP117811">
    <property type="protein sequence ID" value="WDE96228.1"/>
    <property type="molecule type" value="Genomic_DNA"/>
</dbReference>
<evidence type="ECO:0008006" key="3">
    <source>
        <dbReference type="Google" id="ProtNLM"/>
    </source>
</evidence>
<protein>
    <recommendedName>
        <fullName evidence="3">Lipoprotein</fullName>
    </recommendedName>
</protein>
<organism evidence="1 2">
    <name type="scientific">Lentisphaera profundi</name>
    <dbReference type="NCBI Taxonomy" id="1658616"/>
    <lineage>
        <taxon>Bacteria</taxon>
        <taxon>Pseudomonadati</taxon>
        <taxon>Lentisphaerota</taxon>
        <taxon>Lentisphaeria</taxon>
        <taxon>Lentisphaerales</taxon>
        <taxon>Lentisphaeraceae</taxon>
        <taxon>Lentisphaera</taxon>
    </lineage>
</organism>
<dbReference type="RefSeq" id="WP_274150304.1">
    <property type="nucleotide sequence ID" value="NZ_CP117811.1"/>
</dbReference>
<proteinExistence type="predicted"/>
<accession>A0ABY7VPY3</accession>
<gene>
    <name evidence="1" type="ORF">PQO03_10965</name>
</gene>